<sequence>MRYVDRKGFPEPASLSKPSLTVKNEKDAAELFYTTFDPTLSPRPAGYEFKAYRGYDVQHALRQLFDAKCAYCESNLGDSLEVEHFRPKGGVAEDPLHAGYWWLAHSWENLLPACPGCNKNLCHHLVTEHMTKEEFEAVQLKKSKESHGKANQFPISGKRATDTTHKLEDESPDLLDPTADDPDPFLGWSRAGHFSVAIAKSADRDVATRALATINVFALNRVSLVRTRTEVLTELRVQRVEILSELEEDLTRGLSAARLARVMRRIEGMRRMQQPEKQYSALAKAFIDDFAAELLTHPGLAAI</sequence>
<dbReference type="InterPro" id="IPR003615">
    <property type="entry name" value="HNH_nuc"/>
</dbReference>
<dbReference type="Proteomes" id="UP000349468">
    <property type="component" value="Unassembled WGS sequence"/>
</dbReference>
<evidence type="ECO:0000256" key="1">
    <source>
        <dbReference type="SAM" id="MobiDB-lite"/>
    </source>
</evidence>
<dbReference type="EMBL" id="CABVIK010000026">
    <property type="protein sequence ID" value="VVP58737.1"/>
    <property type="molecule type" value="Genomic_DNA"/>
</dbReference>
<evidence type="ECO:0000313" key="4">
    <source>
        <dbReference type="Proteomes" id="UP000349468"/>
    </source>
</evidence>
<name>A0A5E7QD38_PSEFL</name>
<dbReference type="AlphaFoldDB" id="A0A5E7QD38"/>
<protein>
    <recommendedName>
        <fullName evidence="2">HNH nuclease domain-containing protein</fullName>
    </recommendedName>
</protein>
<gene>
    <name evidence="3" type="ORF">PS870_05922</name>
</gene>
<dbReference type="CDD" id="cd00085">
    <property type="entry name" value="HNHc"/>
    <property type="match status" value="1"/>
</dbReference>
<evidence type="ECO:0000259" key="2">
    <source>
        <dbReference type="SMART" id="SM00507"/>
    </source>
</evidence>
<organism evidence="3 4">
    <name type="scientific">Pseudomonas fluorescens</name>
    <dbReference type="NCBI Taxonomy" id="294"/>
    <lineage>
        <taxon>Bacteria</taxon>
        <taxon>Pseudomonadati</taxon>
        <taxon>Pseudomonadota</taxon>
        <taxon>Gammaproteobacteria</taxon>
        <taxon>Pseudomonadales</taxon>
        <taxon>Pseudomonadaceae</taxon>
        <taxon>Pseudomonas</taxon>
    </lineage>
</organism>
<feature type="domain" description="HNH nuclease" evidence="2">
    <location>
        <begin position="59"/>
        <end position="119"/>
    </location>
</feature>
<accession>A0A5E7QD38</accession>
<dbReference type="Gene3D" id="1.10.30.50">
    <property type="match status" value="1"/>
</dbReference>
<proteinExistence type="predicted"/>
<reference evidence="3 4" key="1">
    <citation type="submission" date="2019-09" db="EMBL/GenBank/DDBJ databases">
        <authorList>
            <person name="Chandra G."/>
            <person name="Truman W A."/>
        </authorList>
    </citation>
    <scope>NUCLEOTIDE SEQUENCE [LARGE SCALE GENOMIC DNA]</scope>
    <source>
        <strain evidence="3">PS870</strain>
    </source>
</reference>
<dbReference type="RefSeq" id="WP_154913819.1">
    <property type="nucleotide sequence ID" value="NZ_CABVIK010000026.1"/>
</dbReference>
<feature type="compositionally biased region" description="Basic and acidic residues" evidence="1">
    <location>
        <begin position="159"/>
        <end position="169"/>
    </location>
</feature>
<evidence type="ECO:0000313" key="3">
    <source>
        <dbReference type="EMBL" id="VVP58737.1"/>
    </source>
</evidence>
<feature type="region of interest" description="Disordered" evidence="1">
    <location>
        <begin position="146"/>
        <end position="178"/>
    </location>
</feature>
<dbReference type="SMART" id="SM00507">
    <property type="entry name" value="HNHc"/>
    <property type="match status" value="1"/>
</dbReference>